<organism evidence="1 2">
    <name type="scientific">Candidatus Nitrospira kreftii</name>
    <dbReference type="NCBI Taxonomy" id="2652173"/>
    <lineage>
        <taxon>Bacteria</taxon>
        <taxon>Pseudomonadati</taxon>
        <taxon>Nitrospirota</taxon>
        <taxon>Nitrospiria</taxon>
        <taxon>Nitrospirales</taxon>
        <taxon>Nitrospiraceae</taxon>
        <taxon>Nitrospira</taxon>
    </lineage>
</organism>
<evidence type="ECO:0000313" key="2">
    <source>
        <dbReference type="Proteomes" id="UP000593737"/>
    </source>
</evidence>
<protein>
    <submittedName>
        <fullName evidence="1">Uncharacterized protein</fullName>
    </submittedName>
</protein>
<dbReference type="EMBL" id="CP047423">
    <property type="protein sequence ID" value="QPD04465.1"/>
    <property type="molecule type" value="Genomic_DNA"/>
</dbReference>
<dbReference type="Proteomes" id="UP000593737">
    <property type="component" value="Chromosome"/>
</dbReference>
<accession>A0A7S8FER1</accession>
<dbReference type="AlphaFoldDB" id="A0A7S8FER1"/>
<name>A0A7S8FER1_9BACT</name>
<sequence length="215" mass="24060">MKTDRECEPSDVQVRGKMRQPVTHRHSRVCWMNSVHEYLRSIKVQWLLGPMILTAAVACSPRIVAEGVHETLPTQGTRIGVWGAHPTLEHTAILWLGKRGLRVVDPAEIRVHLSGANNATLIVEEKSILEVAEKYDLQEMVFVRLVGDQRAPAVLVRALTLPERQVAWVGSARYEEYLSEPTVNHLVVAVCQALAAAWKIPALSHNERCILDEEG</sequence>
<proteinExistence type="predicted"/>
<reference evidence="1 2" key="1">
    <citation type="journal article" date="2020" name="ISME J.">
        <title>Enrichment and physiological characterization of a novel comammox Nitrospira indicates ammonium inhibition of complete nitrification.</title>
        <authorList>
            <person name="Sakoula D."/>
            <person name="Koch H."/>
            <person name="Frank J."/>
            <person name="Jetten M.S.M."/>
            <person name="van Kessel M.A.H.J."/>
            <person name="Lucker S."/>
        </authorList>
    </citation>
    <scope>NUCLEOTIDE SEQUENCE [LARGE SCALE GENOMIC DNA]</scope>
    <source>
        <strain evidence="1">Comreactor17</strain>
    </source>
</reference>
<evidence type="ECO:0000313" key="1">
    <source>
        <dbReference type="EMBL" id="QPD04465.1"/>
    </source>
</evidence>
<dbReference type="KEGG" id="nkf:Nkreftii_002239"/>
<gene>
    <name evidence="1" type="ORF">Nkreftii_002239</name>
</gene>